<evidence type="ECO:0000313" key="10">
    <source>
        <dbReference type="Proteomes" id="UP000190539"/>
    </source>
</evidence>
<dbReference type="PANTHER" id="PTHR46696:SF1">
    <property type="entry name" value="CYTOCHROME P450 YJIB-RELATED"/>
    <property type="match status" value="1"/>
</dbReference>
<dbReference type="PROSITE" id="PS00086">
    <property type="entry name" value="CYTOCHROME_P450"/>
    <property type="match status" value="1"/>
</dbReference>
<dbReference type="InterPro" id="IPR017972">
    <property type="entry name" value="Cyt_P450_CS"/>
</dbReference>
<dbReference type="Proteomes" id="UP000190539">
    <property type="component" value="Unassembled WGS sequence"/>
</dbReference>
<evidence type="ECO:0000256" key="2">
    <source>
        <dbReference type="ARBA" id="ARBA00022617"/>
    </source>
</evidence>
<dbReference type="STRING" id="83656.B1H18_32665"/>
<dbReference type="PANTHER" id="PTHR46696">
    <property type="entry name" value="P450, PUTATIVE (EUROFUNG)-RELATED"/>
    <property type="match status" value="1"/>
</dbReference>
<comment type="caution">
    <text evidence="9">The sequence shown here is derived from an EMBL/GenBank/DDBJ whole genome shotgun (WGS) entry which is preliminary data.</text>
</comment>
<name>A0A1V3ZZU5_9ACTN</name>
<keyword evidence="4 7" id="KW-0560">Oxidoreductase</keyword>
<dbReference type="EMBL" id="MVFC01000049">
    <property type="protein sequence ID" value="OON71741.1"/>
    <property type="molecule type" value="Genomic_DNA"/>
</dbReference>
<keyword evidence="10" id="KW-1185">Reference proteome</keyword>
<evidence type="ECO:0000256" key="7">
    <source>
        <dbReference type="RuleBase" id="RU000461"/>
    </source>
</evidence>
<evidence type="ECO:0000256" key="8">
    <source>
        <dbReference type="SAM" id="MobiDB-lite"/>
    </source>
</evidence>
<gene>
    <name evidence="9" type="ORF">B1H18_32665</name>
</gene>
<dbReference type="InterPro" id="IPR001128">
    <property type="entry name" value="Cyt_P450"/>
</dbReference>
<dbReference type="GO" id="GO:0016705">
    <property type="term" value="F:oxidoreductase activity, acting on paired donors, with incorporation or reduction of molecular oxygen"/>
    <property type="evidence" value="ECO:0007669"/>
    <property type="project" value="InterPro"/>
</dbReference>
<keyword evidence="3 7" id="KW-0479">Metal-binding</keyword>
<sequence length="403" mass="43607">MTSVPTVELLDLDPDFVRDPYPTYASLRAKGPVHHVHAPDGTDLWLIVGHEASRAALNDPRLSRDFSKVPGGMSHLGPGRADDATLTPMLMQDPPDHTRLRRLVAREFTPGRVAALEPRVREIAEGLVDAMLANPERRGDLVDAFAFPLPMTVICELIGVPATDRDKFRAWSNEVVAPTGDEAQIAAYGGIMPYLAELTRTKRAAPGDDLLSALIHTADEDGDRLSENELLGMALLLLVAGHETTVNLIANGMRALFGHPAQLAELRAEPEKLIAGAVEEMLRYDGPVQTSTPRIAIEDTEVGGVVIPAGALVRVALADANRDTGKFEEPDTFDIHRNARGHIAFGHGLHFCLGAPLARLEGRIAVLTLLRRCPDLALDPDGSDPVAIHGMLIRGEYSLPVVW</sequence>
<dbReference type="GO" id="GO:0004497">
    <property type="term" value="F:monooxygenase activity"/>
    <property type="evidence" value="ECO:0007669"/>
    <property type="project" value="UniProtKB-KW"/>
</dbReference>
<keyword evidence="5 7" id="KW-0408">Iron</keyword>
<dbReference type="Pfam" id="PF00067">
    <property type="entry name" value="p450"/>
    <property type="match status" value="1"/>
</dbReference>
<comment type="similarity">
    <text evidence="1 7">Belongs to the cytochrome P450 family.</text>
</comment>
<keyword evidence="2 7" id="KW-0349">Heme</keyword>
<dbReference type="CDD" id="cd11029">
    <property type="entry name" value="CYP107-like"/>
    <property type="match status" value="1"/>
</dbReference>
<dbReference type="SUPFAM" id="SSF48264">
    <property type="entry name" value="Cytochrome P450"/>
    <property type="match status" value="1"/>
</dbReference>
<dbReference type="AlphaFoldDB" id="A0A1V3ZZU5"/>
<dbReference type="InterPro" id="IPR002397">
    <property type="entry name" value="Cyt_P450_B"/>
</dbReference>
<reference evidence="9 10" key="1">
    <citation type="submission" date="2017-02" db="EMBL/GenBank/DDBJ databases">
        <title>Draft Genome Sequence of Streptomyces tsukubaensis F601, a Producer of the immunosuppressant tacrolimus FK506.</title>
        <authorList>
            <person name="Zong G."/>
            <person name="Zhong C."/>
            <person name="Fu J."/>
            <person name="Qin R."/>
            <person name="Cao G."/>
        </authorList>
    </citation>
    <scope>NUCLEOTIDE SEQUENCE [LARGE SCALE GENOMIC DNA]</scope>
    <source>
        <strain evidence="9 10">F601</strain>
    </source>
</reference>
<evidence type="ECO:0000256" key="1">
    <source>
        <dbReference type="ARBA" id="ARBA00010617"/>
    </source>
</evidence>
<evidence type="ECO:0000313" key="9">
    <source>
        <dbReference type="EMBL" id="OON71741.1"/>
    </source>
</evidence>
<accession>A0A1V3ZZU5</accession>
<dbReference type="OrthoDB" id="5500002at2"/>
<dbReference type="FunFam" id="1.10.630.10:FF:000018">
    <property type="entry name" value="Cytochrome P450 monooxygenase"/>
    <property type="match status" value="1"/>
</dbReference>
<dbReference type="GO" id="GO:0020037">
    <property type="term" value="F:heme binding"/>
    <property type="evidence" value="ECO:0007669"/>
    <property type="project" value="InterPro"/>
</dbReference>
<evidence type="ECO:0000256" key="5">
    <source>
        <dbReference type="ARBA" id="ARBA00023004"/>
    </source>
</evidence>
<dbReference type="PRINTS" id="PR00359">
    <property type="entry name" value="BP450"/>
</dbReference>
<proteinExistence type="inferred from homology"/>
<feature type="region of interest" description="Disordered" evidence="8">
    <location>
        <begin position="68"/>
        <end position="95"/>
    </location>
</feature>
<dbReference type="RefSeq" id="WP_077974092.1">
    <property type="nucleotide sequence ID" value="NZ_CP045178.1"/>
</dbReference>
<keyword evidence="6 7" id="KW-0503">Monooxygenase</keyword>
<organism evidence="9 10">
    <name type="scientific">Streptomyces tsukubensis</name>
    <dbReference type="NCBI Taxonomy" id="83656"/>
    <lineage>
        <taxon>Bacteria</taxon>
        <taxon>Bacillati</taxon>
        <taxon>Actinomycetota</taxon>
        <taxon>Actinomycetes</taxon>
        <taxon>Kitasatosporales</taxon>
        <taxon>Streptomycetaceae</taxon>
        <taxon>Streptomyces</taxon>
    </lineage>
</organism>
<protein>
    <submittedName>
        <fullName evidence="9">Cytochrome</fullName>
    </submittedName>
</protein>
<evidence type="ECO:0000256" key="6">
    <source>
        <dbReference type="ARBA" id="ARBA00023033"/>
    </source>
</evidence>
<dbReference type="Gene3D" id="1.10.630.10">
    <property type="entry name" value="Cytochrome P450"/>
    <property type="match status" value="1"/>
</dbReference>
<evidence type="ECO:0000256" key="4">
    <source>
        <dbReference type="ARBA" id="ARBA00023002"/>
    </source>
</evidence>
<evidence type="ECO:0000256" key="3">
    <source>
        <dbReference type="ARBA" id="ARBA00022723"/>
    </source>
</evidence>
<dbReference type="GO" id="GO:0005506">
    <property type="term" value="F:iron ion binding"/>
    <property type="evidence" value="ECO:0007669"/>
    <property type="project" value="InterPro"/>
</dbReference>
<dbReference type="InterPro" id="IPR036396">
    <property type="entry name" value="Cyt_P450_sf"/>
</dbReference>